<comment type="caution">
    <text evidence="2">The sequence shown here is derived from an EMBL/GenBank/DDBJ whole genome shotgun (WGS) entry which is preliminary data.</text>
</comment>
<dbReference type="AlphaFoldDB" id="A0A1Y2HRW3"/>
<dbReference type="EMBL" id="MCFL01000017">
    <property type="protein sequence ID" value="ORZ36453.1"/>
    <property type="molecule type" value="Genomic_DNA"/>
</dbReference>
<keyword evidence="3" id="KW-1185">Reference proteome</keyword>
<dbReference type="Proteomes" id="UP000193411">
    <property type="component" value="Unassembled WGS sequence"/>
</dbReference>
<protein>
    <submittedName>
        <fullName evidence="2">Uncharacterized protein</fullName>
    </submittedName>
</protein>
<sequence length="67" mass="7687">MSENVRREAEKNDATTEKNTKTRQRTINRGDNQKAKSTSDTPQKERVPCVESGFLHHCALEKCPRTK</sequence>
<feature type="region of interest" description="Disordered" evidence="1">
    <location>
        <begin position="1"/>
        <end position="48"/>
    </location>
</feature>
<evidence type="ECO:0000313" key="3">
    <source>
        <dbReference type="Proteomes" id="UP000193411"/>
    </source>
</evidence>
<evidence type="ECO:0000313" key="2">
    <source>
        <dbReference type="EMBL" id="ORZ36453.1"/>
    </source>
</evidence>
<proteinExistence type="predicted"/>
<accession>A0A1Y2HRW3</accession>
<name>A0A1Y2HRW3_9FUNG</name>
<evidence type="ECO:0000256" key="1">
    <source>
        <dbReference type="SAM" id="MobiDB-lite"/>
    </source>
</evidence>
<organism evidence="2 3">
    <name type="scientific">Catenaria anguillulae PL171</name>
    <dbReference type="NCBI Taxonomy" id="765915"/>
    <lineage>
        <taxon>Eukaryota</taxon>
        <taxon>Fungi</taxon>
        <taxon>Fungi incertae sedis</taxon>
        <taxon>Blastocladiomycota</taxon>
        <taxon>Blastocladiomycetes</taxon>
        <taxon>Blastocladiales</taxon>
        <taxon>Catenariaceae</taxon>
        <taxon>Catenaria</taxon>
    </lineage>
</organism>
<gene>
    <name evidence="2" type="ORF">BCR44DRAFT_319812</name>
</gene>
<reference evidence="2 3" key="1">
    <citation type="submission" date="2016-07" db="EMBL/GenBank/DDBJ databases">
        <title>Pervasive Adenine N6-methylation of Active Genes in Fungi.</title>
        <authorList>
            <consortium name="DOE Joint Genome Institute"/>
            <person name="Mondo S.J."/>
            <person name="Dannebaum R.O."/>
            <person name="Kuo R.C."/>
            <person name="Labutti K."/>
            <person name="Haridas S."/>
            <person name="Kuo A."/>
            <person name="Salamov A."/>
            <person name="Ahrendt S.R."/>
            <person name="Lipzen A."/>
            <person name="Sullivan W."/>
            <person name="Andreopoulos W.B."/>
            <person name="Clum A."/>
            <person name="Lindquist E."/>
            <person name="Daum C."/>
            <person name="Ramamoorthy G.K."/>
            <person name="Gryganskyi A."/>
            <person name="Culley D."/>
            <person name="Magnuson J.K."/>
            <person name="James T.Y."/>
            <person name="O'Malley M.A."/>
            <person name="Stajich J.E."/>
            <person name="Spatafora J.W."/>
            <person name="Visel A."/>
            <person name="Grigoriev I.V."/>
        </authorList>
    </citation>
    <scope>NUCLEOTIDE SEQUENCE [LARGE SCALE GENOMIC DNA]</scope>
    <source>
        <strain evidence="2 3">PL171</strain>
    </source>
</reference>
<feature type="compositionally biased region" description="Polar residues" evidence="1">
    <location>
        <begin position="27"/>
        <end position="41"/>
    </location>
</feature>
<feature type="compositionally biased region" description="Basic and acidic residues" evidence="1">
    <location>
        <begin position="1"/>
        <end position="20"/>
    </location>
</feature>